<dbReference type="AlphaFoldDB" id="A0A495D2J2"/>
<proteinExistence type="predicted"/>
<dbReference type="PANTHER" id="PTHR41252:SF1">
    <property type="entry name" value="BLR2505 PROTEIN"/>
    <property type="match status" value="1"/>
</dbReference>
<dbReference type="InterPro" id="IPR032710">
    <property type="entry name" value="NTF2-like_dom_sf"/>
</dbReference>
<organism evidence="2 3">
    <name type="scientific">Maricaulis maris</name>
    <dbReference type="NCBI Taxonomy" id="74318"/>
    <lineage>
        <taxon>Bacteria</taxon>
        <taxon>Pseudomonadati</taxon>
        <taxon>Pseudomonadota</taxon>
        <taxon>Alphaproteobacteria</taxon>
        <taxon>Maricaulales</taxon>
        <taxon>Maricaulaceae</taxon>
        <taxon>Maricaulis</taxon>
    </lineage>
</organism>
<dbReference type="SUPFAM" id="SSF54427">
    <property type="entry name" value="NTF2-like"/>
    <property type="match status" value="1"/>
</dbReference>
<dbReference type="RefSeq" id="WP_121211498.1">
    <property type="nucleotide sequence ID" value="NZ_RBIM01000005.1"/>
</dbReference>
<reference evidence="2 3" key="1">
    <citation type="submission" date="2018-10" db="EMBL/GenBank/DDBJ databases">
        <title>Genomic Encyclopedia of Type Strains, Phase IV (KMG-IV): sequencing the most valuable type-strain genomes for metagenomic binning, comparative biology and taxonomic classification.</title>
        <authorList>
            <person name="Goeker M."/>
        </authorList>
    </citation>
    <scope>NUCLEOTIDE SEQUENCE [LARGE SCALE GENOMIC DNA]</scope>
    <source>
        <strain evidence="2 3">DSM 4734</strain>
    </source>
</reference>
<dbReference type="EMBL" id="RBIM01000005">
    <property type="protein sequence ID" value="RKQ95954.1"/>
    <property type="molecule type" value="Genomic_DNA"/>
</dbReference>
<gene>
    <name evidence="2" type="ORF">C7435_2199</name>
</gene>
<name>A0A495D2J2_9PROT</name>
<dbReference type="PROSITE" id="PS51257">
    <property type="entry name" value="PROKAR_LIPOPROTEIN"/>
    <property type="match status" value="1"/>
</dbReference>
<dbReference type="Pfam" id="PF12680">
    <property type="entry name" value="SnoaL_2"/>
    <property type="match status" value="1"/>
</dbReference>
<sequence length="158" mass="16668">MRLMIVAVAALAASACFPGDQSAETGEESAAVAQAIYDAFAIGDVPAFTALLDPEIVWNEAENFPYDGGNPYIGPDAVVGGVIGPIANGWDGFAATPENMIAQGNRVAVMGRYTGTFNATGTAMDAQFVHVWTIENGRAVAFQQYADTWQARQVMSLD</sequence>
<dbReference type="Gene3D" id="3.10.450.50">
    <property type="match status" value="1"/>
</dbReference>
<dbReference type="InterPro" id="IPR037401">
    <property type="entry name" value="SnoaL-like"/>
</dbReference>
<accession>A0A495D2J2</accession>
<evidence type="ECO:0000259" key="1">
    <source>
        <dbReference type="Pfam" id="PF12680"/>
    </source>
</evidence>
<protein>
    <recommendedName>
        <fullName evidence="1">SnoaL-like domain-containing protein</fullName>
    </recommendedName>
</protein>
<evidence type="ECO:0000313" key="3">
    <source>
        <dbReference type="Proteomes" id="UP000273675"/>
    </source>
</evidence>
<feature type="domain" description="SnoaL-like" evidence="1">
    <location>
        <begin position="34"/>
        <end position="141"/>
    </location>
</feature>
<comment type="caution">
    <text evidence="2">The sequence shown here is derived from an EMBL/GenBank/DDBJ whole genome shotgun (WGS) entry which is preliminary data.</text>
</comment>
<evidence type="ECO:0000313" key="2">
    <source>
        <dbReference type="EMBL" id="RKQ95954.1"/>
    </source>
</evidence>
<dbReference type="OrthoDB" id="8451859at2"/>
<dbReference type="PANTHER" id="PTHR41252">
    <property type="entry name" value="BLR2505 PROTEIN"/>
    <property type="match status" value="1"/>
</dbReference>
<dbReference type="Proteomes" id="UP000273675">
    <property type="component" value="Unassembled WGS sequence"/>
</dbReference>